<sequence>MSRFGLLLLLALCGCISAHQSPSFPGANAQQPPQAHHQGHAQQAQQHQPPPAHPNTPPVQQQQFGGDAAKDDQHIKEHLEGKVDQTASMTPEQLQFHYFNMHDLDRNGRLDGVELIKAITHFHQENPGPQHQNPPGQPPPLPSELELEQMIDSILREDDYNGDGFIDYGEFLRAQRAREDAARAHQAQMQAGAAGSGQPHQTL</sequence>
<proteinExistence type="predicted"/>
<organism evidence="1 2">
    <name type="scientific">Panagrolaimus sp. PS1159</name>
    <dbReference type="NCBI Taxonomy" id="55785"/>
    <lineage>
        <taxon>Eukaryota</taxon>
        <taxon>Metazoa</taxon>
        <taxon>Ecdysozoa</taxon>
        <taxon>Nematoda</taxon>
        <taxon>Chromadorea</taxon>
        <taxon>Rhabditida</taxon>
        <taxon>Tylenchina</taxon>
        <taxon>Panagrolaimomorpha</taxon>
        <taxon>Panagrolaimoidea</taxon>
        <taxon>Panagrolaimidae</taxon>
        <taxon>Panagrolaimus</taxon>
    </lineage>
</organism>
<name>A0AC35G705_9BILA</name>
<evidence type="ECO:0000313" key="2">
    <source>
        <dbReference type="WBParaSite" id="PS1159_v2.g247.t1"/>
    </source>
</evidence>
<accession>A0AC35G705</accession>
<evidence type="ECO:0000313" key="1">
    <source>
        <dbReference type="Proteomes" id="UP000887580"/>
    </source>
</evidence>
<reference evidence="2" key="1">
    <citation type="submission" date="2022-11" db="UniProtKB">
        <authorList>
            <consortium name="WormBaseParasite"/>
        </authorList>
    </citation>
    <scope>IDENTIFICATION</scope>
</reference>
<dbReference type="Proteomes" id="UP000887580">
    <property type="component" value="Unplaced"/>
</dbReference>
<protein>
    <submittedName>
        <fullName evidence="2">EF-hand domain-containing protein</fullName>
    </submittedName>
</protein>
<dbReference type="WBParaSite" id="PS1159_v2.g247.t1">
    <property type="protein sequence ID" value="PS1159_v2.g247.t1"/>
    <property type="gene ID" value="PS1159_v2.g247"/>
</dbReference>